<evidence type="ECO:0000259" key="2">
    <source>
        <dbReference type="Pfam" id="PF13581"/>
    </source>
</evidence>
<evidence type="ECO:0000313" key="4">
    <source>
        <dbReference type="Proteomes" id="UP000321567"/>
    </source>
</evidence>
<dbReference type="RefSeq" id="WP_246135447.1">
    <property type="nucleotide sequence ID" value="NZ_BJZO01000033.1"/>
</dbReference>
<dbReference type="PANTHER" id="PTHR35526">
    <property type="entry name" value="ANTI-SIGMA-F FACTOR RSBW-RELATED"/>
    <property type="match status" value="1"/>
</dbReference>
<proteinExistence type="predicted"/>
<name>A0A512H7B8_9PROT</name>
<keyword evidence="1 3" id="KW-0723">Serine/threonine-protein kinase</keyword>
<keyword evidence="3" id="KW-0418">Kinase</keyword>
<organism evidence="3 4">
    <name type="scientific">Pararhodospirillum oryzae</name>
    <dbReference type="NCBI Taxonomy" id="478448"/>
    <lineage>
        <taxon>Bacteria</taxon>
        <taxon>Pseudomonadati</taxon>
        <taxon>Pseudomonadota</taxon>
        <taxon>Alphaproteobacteria</taxon>
        <taxon>Rhodospirillales</taxon>
        <taxon>Rhodospirillaceae</taxon>
        <taxon>Pararhodospirillum</taxon>
    </lineage>
</organism>
<dbReference type="InterPro" id="IPR003594">
    <property type="entry name" value="HATPase_dom"/>
</dbReference>
<dbReference type="SUPFAM" id="SSF55874">
    <property type="entry name" value="ATPase domain of HSP90 chaperone/DNA topoisomerase II/histidine kinase"/>
    <property type="match status" value="1"/>
</dbReference>
<accession>A0A512H7B8</accession>
<protein>
    <submittedName>
        <fullName evidence="3">Serine/threonine protein kinase</fullName>
    </submittedName>
</protein>
<comment type="caution">
    <text evidence="3">The sequence shown here is derived from an EMBL/GenBank/DDBJ whole genome shotgun (WGS) entry which is preliminary data.</text>
</comment>
<sequence length="142" mass="14999">MTVLRTPPLPAVPVAVRVQDDYDVALARRLAAGLAQALGFSRTKIYRLATAVSELGTNLVMHAQGGGTLHVDHHEDGARSVITVIAEDEGPGIVDLGLALRDGYSTAGGLGGGLPGCRRLMDEFEIASEIGKGTRVVTRLWR</sequence>
<dbReference type="Gene3D" id="3.30.565.10">
    <property type="entry name" value="Histidine kinase-like ATPase, C-terminal domain"/>
    <property type="match status" value="1"/>
</dbReference>
<dbReference type="Pfam" id="PF13581">
    <property type="entry name" value="HATPase_c_2"/>
    <property type="match status" value="1"/>
</dbReference>
<keyword evidence="3" id="KW-0808">Transferase</keyword>
<dbReference type="PANTHER" id="PTHR35526:SF3">
    <property type="entry name" value="ANTI-SIGMA-F FACTOR RSBW"/>
    <property type="match status" value="1"/>
</dbReference>
<evidence type="ECO:0000313" key="3">
    <source>
        <dbReference type="EMBL" id="GEO81328.1"/>
    </source>
</evidence>
<evidence type="ECO:0000256" key="1">
    <source>
        <dbReference type="ARBA" id="ARBA00022527"/>
    </source>
</evidence>
<gene>
    <name evidence="3" type="ORF">ROR02_14590</name>
</gene>
<dbReference type="InterPro" id="IPR036890">
    <property type="entry name" value="HATPase_C_sf"/>
</dbReference>
<dbReference type="GO" id="GO:0004674">
    <property type="term" value="F:protein serine/threonine kinase activity"/>
    <property type="evidence" value="ECO:0007669"/>
    <property type="project" value="UniProtKB-KW"/>
</dbReference>
<dbReference type="InterPro" id="IPR050267">
    <property type="entry name" value="Anti-sigma-factor_SerPK"/>
</dbReference>
<keyword evidence="4" id="KW-1185">Reference proteome</keyword>
<reference evidence="3 4" key="1">
    <citation type="submission" date="2019-07" db="EMBL/GenBank/DDBJ databases">
        <title>Whole genome shotgun sequence of Rhodospirillum oryzae NBRC 107573.</title>
        <authorList>
            <person name="Hosoyama A."/>
            <person name="Uohara A."/>
            <person name="Ohji S."/>
            <person name="Ichikawa N."/>
        </authorList>
    </citation>
    <scope>NUCLEOTIDE SEQUENCE [LARGE SCALE GENOMIC DNA]</scope>
    <source>
        <strain evidence="3 4">NBRC 107573</strain>
    </source>
</reference>
<dbReference type="Proteomes" id="UP000321567">
    <property type="component" value="Unassembled WGS sequence"/>
</dbReference>
<dbReference type="EMBL" id="BJZO01000033">
    <property type="protein sequence ID" value="GEO81328.1"/>
    <property type="molecule type" value="Genomic_DNA"/>
</dbReference>
<feature type="domain" description="Histidine kinase/HSP90-like ATPase" evidence="2">
    <location>
        <begin position="23"/>
        <end position="136"/>
    </location>
</feature>
<dbReference type="AlphaFoldDB" id="A0A512H7B8"/>